<proteinExistence type="predicted"/>
<reference evidence="1 2" key="1">
    <citation type="journal article" date="2020" name="bioRxiv">
        <title>Metabolic contributions of an alphaproteobacterial endosymbiont in the apicomplexan Cardiosporidium cionae.</title>
        <authorList>
            <person name="Hunter E.S."/>
            <person name="Paight C.J."/>
            <person name="Lane C.E."/>
        </authorList>
    </citation>
    <scope>NUCLEOTIDE SEQUENCE [LARGE SCALE GENOMIC DNA]</scope>
    <source>
        <strain evidence="1">ESH_2018</strain>
    </source>
</reference>
<keyword evidence="2" id="KW-1185">Reference proteome</keyword>
<gene>
    <name evidence="1" type="ORF">IE077_000379</name>
</gene>
<comment type="caution">
    <text evidence="1">The sequence shown here is derived from an EMBL/GenBank/DDBJ whole genome shotgun (WGS) entry which is preliminary data.</text>
</comment>
<evidence type="ECO:0000313" key="1">
    <source>
        <dbReference type="EMBL" id="KAF8817744.1"/>
    </source>
</evidence>
<name>A0ABQ7J3S1_9APIC</name>
<sequence length="344" mass="38951">MEDLSHFLSFVVKSALSSSALLHSIAIQAAGLLASHKFPVYSLLFEFLDSRLQKLQEITSEILENGVNSSSYQETSKENKSRRIPPTERSRATCQIYRLLEFCSNLISCHAHTFCKSYQDLERLVALPCDRLLRIVPETLSFLMKEEISEDFLHQNLRIAAEIVNYYHLLIRERSQLDTTYAFSLGGFPDLLQLIRAVAAKVTDVANHKESSVETIIFSFQVLIEISRMPFTGLAALFDLPQHSSEQVLSATSFLKNKEMEETISASANSVVRLYPVLSRLTKHIRNSLQIFEEDSSQAHLWILAARKLVILCNQLVDICSSPLAAIFAALFENTRSIRWDFAS</sequence>
<organism evidence="1 2">
    <name type="scientific">Cardiosporidium cionae</name>
    <dbReference type="NCBI Taxonomy" id="476202"/>
    <lineage>
        <taxon>Eukaryota</taxon>
        <taxon>Sar</taxon>
        <taxon>Alveolata</taxon>
        <taxon>Apicomplexa</taxon>
        <taxon>Aconoidasida</taxon>
        <taxon>Nephromycida</taxon>
        <taxon>Cardiosporidium</taxon>
    </lineage>
</organism>
<evidence type="ECO:0000313" key="2">
    <source>
        <dbReference type="Proteomes" id="UP000823046"/>
    </source>
</evidence>
<feature type="non-terminal residue" evidence="1">
    <location>
        <position position="344"/>
    </location>
</feature>
<accession>A0ABQ7J3S1</accession>
<dbReference type="EMBL" id="JADAQX010001601">
    <property type="protein sequence ID" value="KAF8817744.1"/>
    <property type="molecule type" value="Genomic_DNA"/>
</dbReference>
<dbReference type="Proteomes" id="UP000823046">
    <property type="component" value="Unassembled WGS sequence"/>
</dbReference>
<protein>
    <submittedName>
        <fullName evidence="1">Uncharacterized protein</fullName>
    </submittedName>
</protein>